<keyword evidence="3" id="KW-1185">Reference proteome</keyword>
<dbReference type="RefSeq" id="WP_187659063.1">
    <property type="nucleotide sequence ID" value="NZ_JACTAB010000001.1"/>
</dbReference>
<feature type="region of interest" description="Disordered" evidence="1">
    <location>
        <begin position="1"/>
        <end position="30"/>
    </location>
</feature>
<feature type="compositionally biased region" description="Gly residues" evidence="1">
    <location>
        <begin position="21"/>
        <end position="30"/>
    </location>
</feature>
<evidence type="ECO:0000313" key="2">
    <source>
        <dbReference type="EMBL" id="MEK8178918.1"/>
    </source>
</evidence>
<evidence type="ECO:0000256" key="1">
    <source>
        <dbReference type="SAM" id="MobiDB-lite"/>
    </source>
</evidence>
<dbReference type="Proteomes" id="UP001491349">
    <property type="component" value="Unassembled WGS sequence"/>
</dbReference>
<organism evidence="2 3">
    <name type="scientific">Flavobacterium buctense</name>
    <dbReference type="NCBI Taxonomy" id="1648146"/>
    <lineage>
        <taxon>Bacteria</taxon>
        <taxon>Pseudomonadati</taxon>
        <taxon>Bacteroidota</taxon>
        <taxon>Flavobacteriia</taxon>
        <taxon>Flavobacteriales</taxon>
        <taxon>Flavobacteriaceae</taxon>
        <taxon>Flavobacterium</taxon>
    </lineage>
</organism>
<reference evidence="2 3" key="1">
    <citation type="submission" date="2024-04" db="EMBL/GenBank/DDBJ databases">
        <title>draft genome sequnece of Flavobacterium buctense JCM 30750.</title>
        <authorList>
            <person name="Kim D.-U."/>
        </authorList>
    </citation>
    <scope>NUCLEOTIDE SEQUENCE [LARGE SCALE GENOMIC DNA]</scope>
    <source>
        <strain evidence="2 3">JCM 30750</strain>
    </source>
</reference>
<protein>
    <submittedName>
        <fullName evidence="2">Uncharacterized protein</fullName>
    </submittedName>
</protein>
<name>A0ABU9DWZ5_9FLAO</name>
<comment type="caution">
    <text evidence="2">The sequence shown here is derived from an EMBL/GenBank/DDBJ whole genome shotgun (WGS) entry which is preliminary data.</text>
</comment>
<sequence>MYNPKANEMAININTPPSKGKPGGGGGSDGCGGSAGAAWLAKLHKSKTRMVIILFGTIFIVRKSIKKI</sequence>
<gene>
    <name evidence="2" type="ORF">WMW71_01080</name>
</gene>
<dbReference type="EMBL" id="JBBPCB010000001">
    <property type="protein sequence ID" value="MEK8178918.1"/>
    <property type="molecule type" value="Genomic_DNA"/>
</dbReference>
<accession>A0ABU9DWZ5</accession>
<evidence type="ECO:0000313" key="3">
    <source>
        <dbReference type="Proteomes" id="UP001491349"/>
    </source>
</evidence>
<proteinExistence type="predicted"/>